<sequence>MGLENDSQDVLTELSSNILLGQSLTTFHVSGGVGGPGGKGGQEGGTGGNAEGPTLNVSGAAGWVVHINDRSAVKNSSTLRSAIDSAPPAISICDVNLQQEVYLDCSRVYSRPRSSLLRRYYSAEVKDRKEMTVVLYEGQDAEEELKRDVAKYMEFRHPSFLQLYGMVYSGNIYANIFYDALIPFKNIVNMFQQSPMLPCYINASVANEFKAVQDHFESIFETRLRFGQYRLFLRPCTGRLCIDLEGYDYPCSPVPGTEKVSAMRSLSSIDTKIIIESLTVKQYHEICNTAHFRHITYIEFPVTTTVHLGAVYYTTGHYSLGSLVAIAPTLDMGTHAGLDPVWQISGSQSWPLPHTRESGWDRFDIYEIQGNTEVFVYLTRDKDPNLWLSQANHIFNCLGVFSDAENYARLNEIWFRVKLHPQSAPRQADWRSLKGFLFLCPAESFHVGPASFKCPECFGYWSLDPSGVDRLSAEEAFELGFPTISISMGGEGQYWTDSVYAGLRQFHQGKGFDPNSQELARHLGVPLYEVCSDYQENANVDEELLSSDTEQLVDEDKPGPGNLDIEVLMPHLESKFKFKDGSLDKLEDPENMEVSSSLKLLTLSQLSLILFLAILGVYYTARCELCIGTVQ</sequence>
<protein>
    <submittedName>
        <fullName evidence="2">Uncharacterized protein</fullName>
    </submittedName>
</protein>
<proteinExistence type="predicted"/>
<comment type="caution">
    <text evidence="2">The sequence shown here is derived from an EMBL/GenBank/DDBJ whole genome shotgun (WGS) entry which is preliminary data.</text>
</comment>
<feature type="region of interest" description="Disordered" evidence="1">
    <location>
        <begin position="31"/>
        <end position="53"/>
    </location>
</feature>
<name>A0AAW0C791_9AGAR</name>
<organism evidence="2 3">
    <name type="scientific">Favolaschia claudopus</name>
    <dbReference type="NCBI Taxonomy" id="2862362"/>
    <lineage>
        <taxon>Eukaryota</taxon>
        <taxon>Fungi</taxon>
        <taxon>Dikarya</taxon>
        <taxon>Basidiomycota</taxon>
        <taxon>Agaricomycotina</taxon>
        <taxon>Agaricomycetes</taxon>
        <taxon>Agaricomycetidae</taxon>
        <taxon>Agaricales</taxon>
        <taxon>Marasmiineae</taxon>
        <taxon>Mycenaceae</taxon>
        <taxon>Favolaschia</taxon>
    </lineage>
</organism>
<feature type="compositionally biased region" description="Gly residues" evidence="1">
    <location>
        <begin position="31"/>
        <end position="50"/>
    </location>
</feature>
<evidence type="ECO:0000256" key="1">
    <source>
        <dbReference type="SAM" id="MobiDB-lite"/>
    </source>
</evidence>
<evidence type="ECO:0000313" key="3">
    <source>
        <dbReference type="Proteomes" id="UP001362999"/>
    </source>
</evidence>
<gene>
    <name evidence="2" type="ORF">R3P38DRAFT_602831</name>
</gene>
<dbReference type="AlphaFoldDB" id="A0AAW0C791"/>
<dbReference type="EMBL" id="JAWWNJ010000019">
    <property type="protein sequence ID" value="KAK7035651.1"/>
    <property type="molecule type" value="Genomic_DNA"/>
</dbReference>
<keyword evidence="3" id="KW-1185">Reference proteome</keyword>
<reference evidence="2 3" key="1">
    <citation type="journal article" date="2024" name="J Genomics">
        <title>Draft genome sequencing and assembly of Favolaschia claudopus CIRM-BRFM 2984 isolated from oak limbs.</title>
        <authorList>
            <person name="Navarro D."/>
            <person name="Drula E."/>
            <person name="Chaduli D."/>
            <person name="Cazenave R."/>
            <person name="Ahrendt S."/>
            <person name="Wang J."/>
            <person name="Lipzen A."/>
            <person name="Daum C."/>
            <person name="Barry K."/>
            <person name="Grigoriev I.V."/>
            <person name="Favel A."/>
            <person name="Rosso M.N."/>
            <person name="Martin F."/>
        </authorList>
    </citation>
    <scope>NUCLEOTIDE SEQUENCE [LARGE SCALE GENOMIC DNA]</scope>
    <source>
        <strain evidence="2 3">CIRM-BRFM 2984</strain>
    </source>
</reference>
<accession>A0AAW0C791</accession>
<dbReference type="Proteomes" id="UP001362999">
    <property type="component" value="Unassembled WGS sequence"/>
</dbReference>
<evidence type="ECO:0000313" key="2">
    <source>
        <dbReference type="EMBL" id="KAK7035651.1"/>
    </source>
</evidence>